<dbReference type="PROSITE" id="PS50928">
    <property type="entry name" value="ABC_TM1"/>
    <property type="match status" value="2"/>
</dbReference>
<keyword evidence="2 8" id="KW-0813">Transport</keyword>
<evidence type="ECO:0000313" key="11">
    <source>
        <dbReference type="Proteomes" id="UP000319769"/>
    </source>
</evidence>
<feature type="transmembrane region" description="Helical" evidence="8">
    <location>
        <begin position="436"/>
        <end position="460"/>
    </location>
</feature>
<feature type="transmembrane region" description="Helical" evidence="8">
    <location>
        <begin position="136"/>
        <end position="159"/>
    </location>
</feature>
<feature type="transmembrane region" description="Helical" evidence="8">
    <location>
        <begin position="105"/>
        <end position="124"/>
    </location>
</feature>
<evidence type="ECO:0000259" key="9">
    <source>
        <dbReference type="PROSITE" id="PS50928"/>
    </source>
</evidence>
<dbReference type="GO" id="GO:0005886">
    <property type="term" value="C:plasma membrane"/>
    <property type="evidence" value="ECO:0007669"/>
    <property type="project" value="UniProtKB-SubCell"/>
</dbReference>
<evidence type="ECO:0000256" key="4">
    <source>
        <dbReference type="ARBA" id="ARBA00022519"/>
    </source>
</evidence>
<dbReference type="InterPro" id="IPR000515">
    <property type="entry name" value="MetI-like"/>
</dbReference>
<gene>
    <name evidence="10" type="ORF">FPZ12_016255</name>
</gene>
<feature type="transmembrane region" description="Helical" evidence="8">
    <location>
        <begin position="237"/>
        <end position="259"/>
    </location>
</feature>
<evidence type="ECO:0000256" key="8">
    <source>
        <dbReference type="RuleBase" id="RU363032"/>
    </source>
</evidence>
<reference evidence="10" key="1">
    <citation type="submission" date="2019-09" db="EMBL/GenBank/DDBJ databases">
        <authorList>
            <person name="Teo W.F.A."/>
            <person name="Duangmal K."/>
        </authorList>
    </citation>
    <scope>NUCLEOTIDE SEQUENCE [LARGE SCALE GENOMIC DNA]</scope>
    <source>
        <strain evidence="10">K81G1</strain>
    </source>
</reference>
<name>A0A5N0V6L1_9PSEU</name>
<keyword evidence="4" id="KW-0997">Cell inner membrane</keyword>
<feature type="transmembrane region" description="Helical" evidence="8">
    <location>
        <begin position="404"/>
        <end position="424"/>
    </location>
</feature>
<dbReference type="Proteomes" id="UP000319769">
    <property type="component" value="Unassembled WGS sequence"/>
</dbReference>
<comment type="subcellular location">
    <subcellularLocation>
        <location evidence="1">Cell inner membrane</location>
        <topology evidence="1">Multi-pass membrane protein</topology>
    </subcellularLocation>
    <subcellularLocation>
        <location evidence="8">Cell membrane</location>
        <topology evidence="8">Multi-pass membrane protein</topology>
    </subcellularLocation>
</comment>
<organism evidence="10 11">
    <name type="scientific">Amycolatopsis acidicola</name>
    <dbReference type="NCBI Taxonomy" id="2596893"/>
    <lineage>
        <taxon>Bacteria</taxon>
        <taxon>Bacillati</taxon>
        <taxon>Actinomycetota</taxon>
        <taxon>Actinomycetes</taxon>
        <taxon>Pseudonocardiales</taxon>
        <taxon>Pseudonocardiaceae</taxon>
        <taxon>Amycolatopsis</taxon>
    </lineage>
</organism>
<dbReference type="EMBL" id="VMNW02000020">
    <property type="protein sequence ID" value="KAA9160700.1"/>
    <property type="molecule type" value="Genomic_DNA"/>
</dbReference>
<feature type="transmembrane region" description="Helical" evidence="8">
    <location>
        <begin position="294"/>
        <end position="315"/>
    </location>
</feature>
<feature type="transmembrane region" description="Helical" evidence="8">
    <location>
        <begin position="343"/>
        <end position="366"/>
    </location>
</feature>
<dbReference type="AlphaFoldDB" id="A0A5N0V6L1"/>
<dbReference type="OrthoDB" id="9808619at2"/>
<comment type="similarity">
    <text evidence="8">Belongs to the binding-protein-dependent transport system permease family.</text>
</comment>
<sequence length="604" mass="65639">MTNPGNQQATLERRVPAGSAGFAGPPVRGGRGPGRLRRLMRIDGRLSLVGVFVTLGLLLIAIQLVMLVVSATNDISLFDGYQAGLRNFSEVFRNPVFWPTIRNTLVLGLGSVAIMLLLAVPFAWMYARTNLRGRGLLLVLLTVQIAMPGFLVAIGYTFWLSPTNGMANLLLHDWLGIENLPFDVYSMFWLIFLQGMVLTTPAFFMLVPSFEAMDGRLEEASLVSGVSRLTTTLRISIPLVGPAIIATGIFYFIVAIEMFDFGAVLGLPVQRLLLSTWMYQLVQPATGSPQYGQASALGVLAVVVIAILMIGYLYAMRRARRNILVTGKPSGAARAKLSRKAQVACWVYIGVYIVMGVVLPVLSLLWSSVLPFFRTPSSAAFETANLDAYGTAFEEMAPVFRNTAVVVIAVPTLVVLISACTAWVSTRTKSRAAKYLDGGIMVSVAIPSIVGAVAFLYLGLSVYQSFPIYSTIWILVLAMLARQIPWANRTISSSMIQIAPELEEVASTAGVSRGRTLTGVITPIVRSSLLFSWFWIALLALRELTVPALLSTDGTQVLSTIVLKFTDAGQRTLASAIGVILLIAIAIVVCVFQLLMRRMDRRST</sequence>
<evidence type="ECO:0000313" key="10">
    <source>
        <dbReference type="EMBL" id="KAA9160700.1"/>
    </source>
</evidence>
<comment type="caution">
    <text evidence="10">The sequence shown here is derived from an EMBL/GenBank/DDBJ whole genome shotgun (WGS) entry which is preliminary data.</text>
</comment>
<feature type="domain" description="ABC transmembrane type-1" evidence="9">
    <location>
        <begin position="400"/>
        <end position="592"/>
    </location>
</feature>
<dbReference type="PANTHER" id="PTHR43357:SF4">
    <property type="entry name" value="INNER MEMBRANE ABC TRANSPORTER PERMEASE PROTEIN YDCV"/>
    <property type="match status" value="1"/>
</dbReference>
<evidence type="ECO:0000256" key="6">
    <source>
        <dbReference type="ARBA" id="ARBA00022989"/>
    </source>
</evidence>
<feature type="transmembrane region" description="Helical" evidence="8">
    <location>
        <begin position="46"/>
        <end position="69"/>
    </location>
</feature>
<feature type="domain" description="ABC transmembrane type-1" evidence="9">
    <location>
        <begin position="101"/>
        <end position="312"/>
    </location>
</feature>
<dbReference type="PANTHER" id="PTHR43357">
    <property type="entry name" value="INNER MEMBRANE ABC TRANSPORTER PERMEASE PROTEIN YDCV"/>
    <property type="match status" value="1"/>
</dbReference>
<protein>
    <submittedName>
        <fullName evidence="10">Iron ABC transporter permease</fullName>
    </submittedName>
</protein>
<evidence type="ECO:0000256" key="1">
    <source>
        <dbReference type="ARBA" id="ARBA00004429"/>
    </source>
</evidence>
<dbReference type="RefSeq" id="WP_144752370.1">
    <property type="nucleotide sequence ID" value="NZ_VMNW02000020.1"/>
</dbReference>
<dbReference type="CDD" id="cd06261">
    <property type="entry name" value="TM_PBP2"/>
    <property type="match status" value="2"/>
</dbReference>
<dbReference type="Pfam" id="PF00528">
    <property type="entry name" value="BPD_transp_1"/>
    <property type="match status" value="1"/>
</dbReference>
<dbReference type="SUPFAM" id="SSF161098">
    <property type="entry name" value="MetI-like"/>
    <property type="match status" value="2"/>
</dbReference>
<keyword evidence="11" id="KW-1185">Reference proteome</keyword>
<accession>A0A5N0V6L1</accession>
<evidence type="ECO:0000256" key="2">
    <source>
        <dbReference type="ARBA" id="ARBA00022448"/>
    </source>
</evidence>
<keyword evidence="6 8" id="KW-1133">Transmembrane helix</keyword>
<feature type="transmembrane region" description="Helical" evidence="8">
    <location>
        <begin position="187"/>
        <end position="207"/>
    </location>
</feature>
<keyword evidence="3" id="KW-1003">Cell membrane</keyword>
<keyword evidence="5 8" id="KW-0812">Transmembrane</keyword>
<keyword evidence="7 8" id="KW-0472">Membrane</keyword>
<feature type="transmembrane region" description="Helical" evidence="8">
    <location>
        <begin position="466"/>
        <end position="485"/>
    </location>
</feature>
<proteinExistence type="inferred from homology"/>
<dbReference type="Gene3D" id="1.10.3720.10">
    <property type="entry name" value="MetI-like"/>
    <property type="match status" value="2"/>
</dbReference>
<dbReference type="GO" id="GO:0055085">
    <property type="term" value="P:transmembrane transport"/>
    <property type="evidence" value="ECO:0007669"/>
    <property type="project" value="InterPro"/>
</dbReference>
<dbReference type="InterPro" id="IPR035906">
    <property type="entry name" value="MetI-like_sf"/>
</dbReference>
<evidence type="ECO:0000256" key="7">
    <source>
        <dbReference type="ARBA" id="ARBA00023136"/>
    </source>
</evidence>
<feature type="transmembrane region" description="Helical" evidence="8">
    <location>
        <begin position="573"/>
        <end position="595"/>
    </location>
</feature>
<evidence type="ECO:0000256" key="3">
    <source>
        <dbReference type="ARBA" id="ARBA00022475"/>
    </source>
</evidence>
<feature type="transmembrane region" description="Helical" evidence="8">
    <location>
        <begin position="523"/>
        <end position="541"/>
    </location>
</feature>
<evidence type="ECO:0000256" key="5">
    <source>
        <dbReference type="ARBA" id="ARBA00022692"/>
    </source>
</evidence>